<dbReference type="SUPFAM" id="SSF103473">
    <property type="entry name" value="MFS general substrate transporter"/>
    <property type="match status" value="1"/>
</dbReference>
<dbReference type="Gene3D" id="1.20.1250.20">
    <property type="entry name" value="MFS general substrate transporter like domains"/>
    <property type="match status" value="1"/>
</dbReference>
<evidence type="ECO:0000256" key="1">
    <source>
        <dbReference type="ARBA" id="ARBA00004141"/>
    </source>
</evidence>
<proteinExistence type="predicted"/>
<reference evidence="3 4" key="1">
    <citation type="submission" date="2019-09" db="EMBL/GenBank/DDBJ databases">
        <title>Bird 10,000 Genomes (B10K) Project - Family phase.</title>
        <authorList>
            <person name="Zhang G."/>
        </authorList>
    </citation>
    <scope>NUCLEOTIDE SEQUENCE [LARGE SCALE GENOMIC DNA]</scope>
    <source>
        <strain evidence="3">OUT-0049</strain>
        <tissue evidence="3">Muscle</tissue>
    </source>
</reference>
<organism evidence="3 4">
    <name type="scientific">Molothrus ater</name>
    <name type="common">Brown-headed cowbird</name>
    <dbReference type="NCBI Taxonomy" id="84834"/>
    <lineage>
        <taxon>Eukaryota</taxon>
        <taxon>Metazoa</taxon>
        <taxon>Chordata</taxon>
        <taxon>Craniata</taxon>
        <taxon>Vertebrata</taxon>
        <taxon>Euteleostomi</taxon>
        <taxon>Archelosauria</taxon>
        <taxon>Archosauria</taxon>
        <taxon>Dinosauria</taxon>
        <taxon>Saurischia</taxon>
        <taxon>Theropoda</taxon>
        <taxon>Coelurosauria</taxon>
        <taxon>Aves</taxon>
        <taxon>Neognathae</taxon>
        <taxon>Neoaves</taxon>
        <taxon>Telluraves</taxon>
        <taxon>Australaves</taxon>
        <taxon>Passeriformes</taxon>
        <taxon>Passeroidea</taxon>
        <taxon>Icteridae</taxon>
        <taxon>Molothrus</taxon>
    </lineage>
</organism>
<feature type="non-terminal residue" evidence="3">
    <location>
        <position position="1"/>
    </location>
</feature>
<name>A0A7L3UXA9_MOLAT</name>
<protein>
    <submittedName>
        <fullName evidence="3">MOT13 protein</fullName>
    </submittedName>
</protein>
<comment type="caution">
    <text evidence="3">The sequence shown here is derived from an EMBL/GenBank/DDBJ whole genome shotgun (WGS) entry which is preliminary data.</text>
</comment>
<dbReference type="GO" id="GO:0008028">
    <property type="term" value="F:monocarboxylic acid transmembrane transporter activity"/>
    <property type="evidence" value="ECO:0007669"/>
    <property type="project" value="TreeGrafter"/>
</dbReference>
<keyword evidence="2" id="KW-1133">Transmembrane helix</keyword>
<evidence type="ECO:0000313" key="3">
    <source>
        <dbReference type="EMBL" id="NXV56720.1"/>
    </source>
</evidence>
<keyword evidence="4" id="KW-1185">Reference proteome</keyword>
<feature type="transmembrane region" description="Helical" evidence="2">
    <location>
        <begin position="24"/>
        <end position="47"/>
    </location>
</feature>
<comment type="subcellular location">
    <subcellularLocation>
        <location evidence="1">Membrane</location>
        <topology evidence="1">Multi-pass membrane protein</topology>
    </subcellularLocation>
</comment>
<dbReference type="PANTHER" id="PTHR11360:SF19">
    <property type="entry name" value="MONOCARBOXYLATE TRANSPORTER 13"/>
    <property type="match status" value="1"/>
</dbReference>
<dbReference type="Proteomes" id="UP000553862">
    <property type="component" value="Unassembled WGS sequence"/>
</dbReference>
<dbReference type="InterPro" id="IPR036259">
    <property type="entry name" value="MFS_trans_sf"/>
</dbReference>
<dbReference type="InterPro" id="IPR050327">
    <property type="entry name" value="Proton-linked_MCT"/>
</dbReference>
<dbReference type="EMBL" id="VZUF01134324">
    <property type="protein sequence ID" value="NXV56720.1"/>
    <property type="molecule type" value="Genomic_DNA"/>
</dbReference>
<sequence>VAVSGAAVSGLALAPLLPPALDSYGWRGALLLLAAVSLHLVAAAALLRPPPRTPPEPPEPSGTLLRLLRHGPFLRYAAAFALLDLGYYVPFVHGA</sequence>
<evidence type="ECO:0000313" key="4">
    <source>
        <dbReference type="Proteomes" id="UP000553862"/>
    </source>
</evidence>
<evidence type="ECO:0000256" key="2">
    <source>
        <dbReference type="SAM" id="Phobius"/>
    </source>
</evidence>
<gene>
    <name evidence="3" type="primary">Slc16a13_1</name>
    <name evidence="3" type="ORF">MOLATE_R17674</name>
</gene>
<dbReference type="PANTHER" id="PTHR11360">
    <property type="entry name" value="MONOCARBOXYLATE TRANSPORTER"/>
    <property type="match status" value="1"/>
</dbReference>
<keyword evidence="2" id="KW-0812">Transmembrane</keyword>
<feature type="transmembrane region" description="Helical" evidence="2">
    <location>
        <begin position="73"/>
        <end position="91"/>
    </location>
</feature>
<keyword evidence="2" id="KW-0472">Membrane</keyword>
<dbReference type="AlphaFoldDB" id="A0A7L3UXA9"/>
<feature type="non-terminal residue" evidence="3">
    <location>
        <position position="95"/>
    </location>
</feature>
<accession>A0A7L3UXA9</accession>
<dbReference type="GO" id="GO:0016020">
    <property type="term" value="C:membrane"/>
    <property type="evidence" value="ECO:0007669"/>
    <property type="project" value="UniProtKB-SubCell"/>
</dbReference>